<dbReference type="Proteomes" id="UP000078492">
    <property type="component" value="Unassembled WGS sequence"/>
</dbReference>
<keyword evidence="3" id="KW-1185">Reference proteome</keyword>
<dbReference type="InterPro" id="IPR035901">
    <property type="entry name" value="GIY-YIG_endonuc_sf"/>
</dbReference>
<dbReference type="InterPro" id="IPR000305">
    <property type="entry name" value="GIY-YIG_endonuc"/>
</dbReference>
<dbReference type="PANTHER" id="PTHR21301">
    <property type="entry name" value="REVERSE TRANSCRIPTASE"/>
    <property type="match status" value="1"/>
</dbReference>
<proteinExistence type="predicted"/>
<dbReference type="CDD" id="cd10442">
    <property type="entry name" value="GIY-YIG_PLEs"/>
    <property type="match status" value="1"/>
</dbReference>
<dbReference type="AlphaFoldDB" id="A0A151ITD5"/>
<evidence type="ECO:0000259" key="1">
    <source>
        <dbReference type="PROSITE" id="PS50164"/>
    </source>
</evidence>
<dbReference type="SUPFAM" id="SSF82771">
    <property type="entry name" value="GIY-YIG endonuclease"/>
    <property type="match status" value="1"/>
</dbReference>
<reference evidence="2 3" key="1">
    <citation type="submission" date="2015-09" db="EMBL/GenBank/DDBJ databases">
        <title>Trachymyrmex cornetzi WGS genome.</title>
        <authorList>
            <person name="Nygaard S."/>
            <person name="Hu H."/>
            <person name="Boomsma J."/>
            <person name="Zhang G."/>
        </authorList>
    </citation>
    <scope>NUCLEOTIDE SEQUENCE [LARGE SCALE GENOMIC DNA]</scope>
    <source>
        <strain evidence="2">Tcor2-1</strain>
        <tissue evidence="2">Whole body</tissue>
    </source>
</reference>
<dbReference type="PROSITE" id="PS50164">
    <property type="entry name" value="GIY_YIG"/>
    <property type="match status" value="1"/>
</dbReference>
<evidence type="ECO:0000313" key="2">
    <source>
        <dbReference type="EMBL" id="KYN10230.1"/>
    </source>
</evidence>
<evidence type="ECO:0000313" key="3">
    <source>
        <dbReference type="Proteomes" id="UP000078492"/>
    </source>
</evidence>
<name>A0A151ITD5_9HYME</name>
<organism evidence="2 3">
    <name type="scientific">Trachymyrmex cornetzi</name>
    <dbReference type="NCBI Taxonomy" id="471704"/>
    <lineage>
        <taxon>Eukaryota</taxon>
        <taxon>Metazoa</taxon>
        <taxon>Ecdysozoa</taxon>
        <taxon>Arthropoda</taxon>
        <taxon>Hexapoda</taxon>
        <taxon>Insecta</taxon>
        <taxon>Pterygota</taxon>
        <taxon>Neoptera</taxon>
        <taxon>Endopterygota</taxon>
        <taxon>Hymenoptera</taxon>
        <taxon>Apocrita</taxon>
        <taxon>Aculeata</taxon>
        <taxon>Formicoidea</taxon>
        <taxon>Formicidae</taxon>
        <taxon>Myrmicinae</taxon>
        <taxon>Trachymyrmex</taxon>
    </lineage>
</organism>
<gene>
    <name evidence="2" type="ORF">ALC57_17645</name>
</gene>
<dbReference type="EMBL" id="KQ981022">
    <property type="protein sequence ID" value="KYN10230.1"/>
    <property type="molecule type" value="Genomic_DNA"/>
</dbReference>
<dbReference type="Gene3D" id="3.40.1440.10">
    <property type="entry name" value="GIY-YIG endonuclease"/>
    <property type="match status" value="1"/>
</dbReference>
<protein>
    <recommendedName>
        <fullName evidence="1">GIY-YIG domain-containing protein</fullName>
    </recommendedName>
</protein>
<sequence>KNLEHIVSTLLRNNYPIELIFNTINARLKILFHIDTIQQKESSDEIKRDCTSWFVLPYVPKISDEFKRISKTFNTKLAFTSLNKLNSLIKGHKNVLPREKRKNVVYKISCKSCDASYVGQTKRKLKTRLAEHRNHMNRNSNNQSVITEHRIEFDHDFDWENVAILDEERSLNKRLISEYINENADLRALLDENPVQSISELARELNVDRTTVIKCLHIQRNYKAFRYKVIFL</sequence>
<accession>A0A151ITD5</accession>
<feature type="domain" description="GIY-YIG" evidence="1">
    <location>
        <begin position="101"/>
        <end position="181"/>
    </location>
</feature>
<dbReference type="STRING" id="471704.A0A151ITD5"/>
<dbReference type="InterPro" id="IPR036388">
    <property type="entry name" value="WH-like_DNA-bd_sf"/>
</dbReference>
<feature type="non-terminal residue" evidence="2">
    <location>
        <position position="1"/>
    </location>
</feature>
<dbReference type="Gene3D" id="1.10.10.10">
    <property type="entry name" value="Winged helix-like DNA-binding domain superfamily/Winged helix DNA-binding domain"/>
    <property type="match status" value="1"/>
</dbReference>
<dbReference type="PANTHER" id="PTHR21301:SF10">
    <property type="entry name" value="REVERSE TRANSCRIPTASE DOMAIN-CONTAINING PROTEIN"/>
    <property type="match status" value="1"/>
</dbReference>